<feature type="domain" description="SRP54-type proteins GTP-binding" evidence="10">
    <location>
        <begin position="269"/>
        <end position="282"/>
    </location>
</feature>
<keyword evidence="5 9" id="KW-0342">GTP-binding</keyword>
<evidence type="ECO:0000256" key="5">
    <source>
        <dbReference type="ARBA" id="ARBA00023134"/>
    </source>
</evidence>
<dbReference type="Pfam" id="PF00448">
    <property type="entry name" value="SRP54"/>
    <property type="match status" value="1"/>
</dbReference>
<dbReference type="InterPro" id="IPR004780">
    <property type="entry name" value="SRP"/>
</dbReference>
<comment type="domain">
    <text evidence="9">Composed of three domains: the N-terminal N domain, which is responsible for interactions with the ribosome, the central G domain, which binds GTP, and the C-terminal M domain, which binds the RNA and the signal sequence of the RNC.</text>
</comment>
<reference evidence="11" key="1">
    <citation type="submission" date="2020-10" db="EMBL/GenBank/DDBJ databases">
        <authorList>
            <person name="Gilroy R."/>
        </authorList>
    </citation>
    <scope>NUCLEOTIDE SEQUENCE</scope>
    <source>
        <strain evidence="11">1748</strain>
    </source>
</reference>
<evidence type="ECO:0000256" key="7">
    <source>
        <dbReference type="ARBA" id="ARBA00023274"/>
    </source>
</evidence>
<evidence type="ECO:0000256" key="8">
    <source>
        <dbReference type="ARBA" id="ARBA00048027"/>
    </source>
</evidence>
<reference evidence="11" key="2">
    <citation type="journal article" date="2021" name="PeerJ">
        <title>Extensive microbial diversity within the chicken gut microbiome revealed by metagenomics and culture.</title>
        <authorList>
            <person name="Gilroy R."/>
            <person name="Ravi A."/>
            <person name="Getino M."/>
            <person name="Pursley I."/>
            <person name="Horton D.L."/>
            <person name="Alikhan N.F."/>
            <person name="Baker D."/>
            <person name="Gharbi K."/>
            <person name="Hall N."/>
            <person name="Watson M."/>
            <person name="Adriaenssens E.M."/>
            <person name="Foster-Nyarko E."/>
            <person name="Jarju S."/>
            <person name="Secka A."/>
            <person name="Antonio M."/>
            <person name="Oren A."/>
            <person name="Chaudhuri R.R."/>
            <person name="La Ragione R."/>
            <person name="Hildebrand F."/>
            <person name="Pallen M.J."/>
        </authorList>
    </citation>
    <scope>NUCLEOTIDE SEQUENCE</scope>
    <source>
        <strain evidence="11">1748</strain>
    </source>
</reference>
<evidence type="ECO:0000259" key="10">
    <source>
        <dbReference type="PROSITE" id="PS00300"/>
    </source>
</evidence>
<evidence type="ECO:0000256" key="6">
    <source>
        <dbReference type="ARBA" id="ARBA00023135"/>
    </source>
</evidence>
<comment type="function">
    <text evidence="9">Involved in targeting and insertion of nascent membrane proteins into the cytoplasmic membrane. Binds to the hydrophobic signal sequence of the ribosome-nascent chain (RNC) as it emerges from the ribosomes. The SRP-RNC complex is then targeted to the cytoplasmic membrane where it interacts with the SRP receptor FtsY.</text>
</comment>
<dbReference type="InterPro" id="IPR013822">
    <property type="entry name" value="Signal_recog_particl_SRP54_hlx"/>
</dbReference>
<dbReference type="GO" id="GO:0008312">
    <property type="term" value="F:7S RNA binding"/>
    <property type="evidence" value="ECO:0007669"/>
    <property type="project" value="InterPro"/>
</dbReference>
<comment type="caution">
    <text evidence="11">The sequence shown here is derived from an EMBL/GenBank/DDBJ whole genome shotgun (WGS) entry which is preliminary data.</text>
</comment>
<dbReference type="SMART" id="SM00962">
    <property type="entry name" value="SRP54"/>
    <property type="match status" value="1"/>
</dbReference>
<dbReference type="GO" id="GO:0003924">
    <property type="term" value="F:GTPase activity"/>
    <property type="evidence" value="ECO:0007669"/>
    <property type="project" value="UniProtKB-UniRule"/>
</dbReference>
<feature type="binding site" evidence="9">
    <location>
        <begin position="108"/>
        <end position="115"/>
    </location>
    <ligand>
        <name>GTP</name>
        <dbReference type="ChEBI" id="CHEBI:37565"/>
    </ligand>
</feature>
<keyword evidence="7 9" id="KW-0687">Ribonucleoprotein</keyword>
<dbReference type="EC" id="3.6.5.4" evidence="9"/>
<dbReference type="Proteomes" id="UP000823629">
    <property type="component" value="Unassembled WGS sequence"/>
</dbReference>
<dbReference type="PROSITE" id="PS00300">
    <property type="entry name" value="SRP54"/>
    <property type="match status" value="1"/>
</dbReference>
<dbReference type="Gene3D" id="3.40.50.300">
    <property type="entry name" value="P-loop containing nucleotide triphosphate hydrolases"/>
    <property type="match status" value="1"/>
</dbReference>
<organism evidence="11 12">
    <name type="scientific">Candidatus Scatoplasma merdavium</name>
    <dbReference type="NCBI Taxonomy" id="2840932"/>
    <lineage>
        <taxon>Bacteria</taxon>
        <taxon>Bacillati</taxon>
        <taxon>Bacillota</taxon>
        <taxon>Bacilli</taxon>
        <taxon>Bacillales</taxon>
        <taxon>Candidatus Scatoplasma</taxon>
    </lineage>
</organism>
<dbReference type="GO" id="GO:0006614">
    <property type="term" value="P:SRP-dependent cotranslational protein targeting to membrane"/>
    <property type="evidence" value="ECO:0007669"/>
    <property type="project" value="InterPro"/>
</dbReference>
<dbReference type="CDD" id="cd18539">
    <property type="entry name" value="SRP_G"/>
    <property type="match status" value="1"/>
</dbReference>
<gene>
    <name evidence="9 11" type="primary">ffh</name>
    <name evidence="11" type="ORF">IAC78_03815</name>
</gene>
<feature type="binding site" evidence="9">
    <location>
        <begin position="190"/>
        <end position="194"/>
    </location>
    <ligand>
        <name>GTP</name>
        <dbReference type="ChEBI" id="CHEBI:37565"/>
    </ligand>
</feature>
<dbReference type="EMBL" id="JADING010000108">
    <property type="protein sequence ID" value="MBO8414576.1"/>
    <property type="molecule type" value="Genomic_DNA"/>
</dbReference>
<dbReference type="InterPro" id="IPR004125">
    <property type="entry name" value="Signal_recog_particle_SRP54_M"/>
</dbReference>
<feature type="binding site" evidence="9">
    <location>
        <begin position="248"/>
        <end position="251"/>
    </location>
    <ligand>
        <name>GTP</name>
        <dbReference type="ChEBI" id="CHEBI:37565"/>
    </ligand>
</feature>
<dbReference type="SMART" id="SM00382">
    <property type="entry name" value="AAA"/>
    <property type="match status" value="1"/>
</dbReference>
<keyword evidence="4 9" id="KW-0694">RNA-binding</keyword>
<comment type="similarity">
    <text evidence="1 9">Belongs to the GTP-binding SRP family. SRP54 subfamily.</text>
</comment>
<dbReference type="Gene3D" id="1.10.260.30">
    <property type="entry name" value="Signal recognition particle, SRP54 subunit, M-domain"/>
    <property type="match status" value="1"/>
</dbReference>
<evidence type="ECO:0000313" key="11">
    <source>
        <dbReference type="EMBL" id="MBO8414576.1"/>
    </source>
</evidence>
<dbReference type="GO" id="GO:0048500">
    <property type="term" value="C:signal recognition particle"/>
    <property type="evidence" value="ECO:0007669"/>
    <property type="project" value="UniProtKB-UniRule"/>
</dbReference>
<evidence type="ECO:0000256" key="2">
    <source>
        <dbReference type="ARBA" id="ARBA00022741"/>
    </source>
</evidence>
<dbReference type="SUPFAM" id="SSF52540">
    <property type="entry name" value="P-loop containing nucleoside triphosphate hydrolases"/>
    <property type="match status" value="1"/>
</dbReference>
<dbReference type="Pfam" id="PF02881">
    <property type="entry name" value="SRP54_N"/>
    <property type="match status" value="1"/>
</dbReference>
<evidence type="ECO:0000256" key="9">
    <source>
        <dbReference type="HAMAP-Rule" id="MF_00306"/>
    </source>
</evidence>
<dbReference type="HAMAP" id="MF_00306">
    <property type="entry name" value="SRP54"/>
    <property type="match status" value="1"/>
</dbReference>
<comment type="catalytic activity">
    <reaction evidence="8 9">
        <text>GTP + H2O = GDP + phosphate + H(+)</text>
        <dbReference type="Rhea" id="RHEA:19669"/>
        <dbReference type="ChEBI" id="CHEBI:15377"/>
        <dbReference type="ChEBI" id="CHEBI:15378"/>
        <dbReference type="ChEBI" id="CHEBI:37565"/>
        <dbReference type="ChEBI" id="CHEBI:43474"/>
        <dbReference type="ChEBI" id="CHEBI:58189"/>
        <dbReference type="EC" id="3.6.5.4"/>
    </reaction>
</comment>
<evidence type="ECO:0000313" key="12">
    <source>
        <dbReference type="Proteomes" id="UP000823629"/>
    </source>
</evidence>
<dbReference type="PANTHER" id="PTHR11564">
    <property type="entry name" value="SIGNAL RECOGNITION PARTICLE 54K PROTEIN SRP54"/>
    <property type="match status" value="1"/>
</dbReference>
<keyword evidence="6 9" id="KW-0733">Signal recognition particle</keyword>
<dbReference type="InterPro" id="IPR003593">
    <property type="entry name" value="AAA+_ATPase"/>
</dbReference>
<evidence type="ECO:0000256" key="4">
    <source>
        <dbReference type="ARBA" id="ARBA00022884"/>
    </source>
</evidence>
<proteinExistence type="inferred from homology"/>
<sequence length="447" mass="49233">MAFDSLSSRLQGILKKIRGQAKITEKNIDDMLVEVRRALLEADVNYKVVQEFVEDVKNQAIGQKVIQSVSPSQMIVKIINDKLAELLGEGDNEIHFARTGVTSIMLVGLQGTGKTTSAGKLANMYKKEGKKVLLVAGDVYRPAAIDQLIQLGEQIGVQVYSDRSGTSPVEIAKKAYFKAQKENYNIVIIDTAGRLEIDETLMKELQDIETSIPLNEELLLVDALAGQNAVNVAKEFHTKVHLTGIIMSKLDSDARGGAALSIKKISGLPIKFAGVGEKIEDIETFHPDRMASRILGMGDVVSLVEKAQENLDQEKAVKATKKIMSGNFGIDDIVNLLHQIRRLGPLGKLITMLPGMPKINSDQVEQGEKNINIIEVISNSMTPKERKNPDIIKANRKIRIAKGAGRSVQDVNRVIKSYEMLRDNIKKMNPMMRNMIAAQAKKGGENK</sequence>
<name>A0A9D9GRZ2_9BACL</name>
<dbReference type="InterPro" id="IPR042101">
    <property type="entry name" value="SRP54_N_sf"/>
</dbReference>
<keyword evidence="9" id="KW-0963">Cytoplasm</keyword>
<dbReference type="SUPFAM" id="SSF47446">
    <property type="entry name" value="Signal peptide-binding domain"/>
    <property type="match status" value="1"/>
</dbReference>
<dbReference type="InterPro" id="IPR036891">
    <property type="entry name" value="Signal_recog_part_SRP54_M_sf"/>
</dbReference>
<comment type="subunit">
    <text evidence="9">Part of the signal recognition particle protein translocation system, which is composed of SRP and FtsY.</text>
</comment>
<accession>A0A9D9GRZ2</accession>
<dbReference type="InterPro" id="IPR027417">
    <property type="entry name" value="P-loop_NTPase"/>
</dbReference>
<protein>
    <recommendedName>
        <fullName evidence="9">Signal recognition particle protein</fullName>
        <ecNumber evidence="9">3.6.5.4</ecNumber>
    </recommendedName>
    <alternativeName>
        <fullName evidence="9">Fifty-four homolog</fullName>
    </alternativeName>
</protein>
<dbReference type="Pfam" id="PF02978">
    <property type="entry name" value="SRP_SPB"/>
    <property type="match status" value="1"/>
</dbReference>
<dbReference type="InterPro" id="IPR000897">
    <property type="entry name" value="SRP54_GTPase_dom"/>
</dbReference>
<keyword evidence="3 9" id="KW-0378">Hydrolase</keyword>
<evidence type="ECO:0000256" key="3">
    <source>
        <dbReference type="ARBA" id="ARBA00022801"/>
    </source>
</evidence>
<keyword evidence="2 9" id="KW-0547">Nucleotide-binding</keyword>
<dbReference type="NCBIfam" id="TIGR00959">
    <property type="entry name" value="ffh"/>
    <property type="match status" value="1"/>
</dbReference>
<dbReference type="PANTHER" id="PTHR11564:SF5">
    <property type="entry name" value="SIGNAL RECOGNITION PARTICLE SUBUNIT SRP54"/>
    <property type="match status" value="1"/>
</dbReference>
<evidence type="ECO:0000256" key="1">
    <source>
        <dbReference type="ARBA" id="ARBA00005450"/>
    </source>
</evidence>
<dbReference type="GO" id="GO:0005525">
    <property type="term" value="F:GTP binding"/>
    <property type="evidence" value="ECO:0007669"/>
    <property type="project" value="UniProtKB-UniRule"/>
</dbReference>
<comment type="subcellular location">
    <subcellularLocation>
        <location evidence="9">Cytoplasm</location>
    </subcellularLocation>
    <text evidence="9">The SRP-RNC complex is targeted to the cytoplasmic membrane.</text>
</comment>
<dbReference type="AlphaFoldDB" id="A0A9D9GRZ2"/>
<dbReference type="InterPro" id="IPR022941">
    <property type="entry name" value="SRP54"/>
</dbReference>
<dbReference type="Gene3D" id="1.20.120.140">
    <property type="entry name" value="Signal recognition particle SRP54, nucleotide-binding domain"/>
    <property type="match status" value="1"/>
</dbReference>
<dbReference type="SMART" id="SM00963">
    <property type="entry name" value="SRP54_N"/>
    <property type="match status" value="1"/>
</dbReference>